<dbReference type="AlphaFoldDB" id="A0A1M4X2W9"/>
<dbReference type="RefSeq" id="WP_052950360.1">
    <property type="nucleotide sequence ID" value="NZ_FQVC01000003.1"/>
</dbReference>
<dbReference type="OrthoDB" id="7630456at2"/>
<dbReference type="Pfam" id="PF11367">
    <property type="entry name" value="Tail_completion_gp17"/>
    <property type="match status" value="1"/>
</dbReference>
<sequence>MDASVDLIMALRARLEATPAVMSKITGIFDRVPEQQRAERNVEFPYVSLGPSVSIPADYDCVMGEEITIQFDVWSSGAGEAFGSVECRKICDAIKRALHDVPLSLTANALVTFNWEMTRILDDPNPAITHGVVQFSGEVETP</sequence>
<protein>
    <recommendedName>
        <fullName evidence="3">DUF3168 domain-containing protein</fullName>
    </recommendedName>
</protein>
<reference evidence="1 2" key="1">
    <citation type="submission" date="2016-11" db="EMBL/GenBank/DDBJ databases">
        <authorList>
            <person name="Jaros S."/>
            <person name="Januszkiewicz K."/>
            <person name="Wedrychowicz H."/>
        </authorList>
    </citation>
    <scope>NUCLEOTIDE SEQUENCE [LARGE SCALE GENOMIC DNA]</scope>
    <source>
        <strain evidence="1 2">DSM 17137</strain>
    </source>
</reference>
<evidence type="ECO:0000313" key="1">
    <source>
        <dbReference type="EMBL" id="SHE87844.1"/>
    </source>
</evidence>
<organism evidence="1 2">
    <name type="scientific">Devosia limi DSM 17137</name>
    <dbReference type="NCBI Taxonomy" id="1121477"/>
    <lineage>
        <taxon>Bacteria</taxon>
        <taxon>Pseudomonadati</taxon>
        <taxon>Pseudomonadota</taxon>
        <taxon>Alphaproteobacteria</taxon>
        <taxon>Hyphomicrobiales</taxon>
        <taxon>Devosiaceae</taxon>
        <taxon>Devosia</taxon>
    </lineage>
</organism>
<dbReference type="Gene3D" id="3.30.2000.30">
    <property type="match status" value="1"/>
</dbReference>
<accession>A0A1M4X2W9</accession>
<dbReference type="InterPro" id="IPR053745">
    <property type="entry name" value="Viral_Tail_Comp_sf"/>
</dbReference>
<dbReference type="InterPro" id="IPR021508">
    <property type="entry name" value="Gp17-like"/>
</dbReference>
<gene>
    <name evidence="1" type="ORF">SAMN02745223_01299</name>
</gene>
<name>A0A1M4X2W9_9HYPH</name>
<evidence type="ECO:0000313" key="2">
    <source>
        <dbReference type="Proteomes" id="UP000184533"/>
    </source>
</evidence>
<evidence type="ECO:0008006" key="3">
    <source>
        <dbReference type="Google" id="ProtNLM"/>
    </source>
</evidence>
<dbReference type="EMBL" id="FQVC01000003">
    <property type="protein sequence ID" value="SHE87844.1"/>
    <property type="molecule type" value="Genomic_DNA"/>
</dbReference>
<proteinExistence type="predicted"/>
<dbReference type="Proteomes" id="UP000184533">
    <property type="component" value="Unassembled WGS sequence"/>
</dbReference>